<name>A0AAE3AMN6_9FIRM</name>
<keyword evidence="6 9" id="KW-0676">Redox-active center</keyword>
<accession>A0AAE3AMN6</accession>
<feature type="active site" description="Nucleophile" evidence="8">
    <location>
        <position position="31"/>
    </location>
</feature>
<keyword evidence="5 9" id="KW-1015">Disulfide bond</keyword>
<dbReference type="PIRSF" id="PIRSF000077">
    <property type="entry name" value="Thioredoxin"/>
    <property type="match status" value="1"/>
</dbReference>
<evidence type="ECO:0000256" key="7">
    <source>
        <dbReference type="PIRNR" id="PIRNR000077"/>
    </source>
</evidence>
<reference evidence="11" key="1">
    <citation type="submission" date="2021-10" db="EMBL/GenBank/DDBJ databases">
        <title>Anaerobic single-cell dispensing facilitates the cultivation of human gut bacteria.</title>
        <authorList>
            <person name="Afrizal A."/>
        </authorList>
    </citation>
    <scope>NUCLEOTIDE SEQUENCE</scope>
    <source>
        <strain evidence="11">CLA-AA-H274</strain>
    </source>
</reference>
<evidence type="ECO:0000256" key="6">
    <source>
        <dbReference type="ARBA" id="ARBA00023284"/>
    </source>
</evidence>
<feature type="site" description="Contributes to redox potential value" evidence="8">
    <location>
        <position position="29"/>
    </location>
</feature>
<evidence type="ECO:0000313" key="11">
    <source>
        <dbReference type="EMBL" id="MCC2164526.1"/>
    </source>
</evidence>
<evidence type="ECO:0000256" key="9">
    <source>
        <dbReference type="PIRSR" id="PIRSR000077-4"/>
    </source>
</evidence>
<dbReference type="EMBL" id="JAJEPU010000015">
    <property type="protein sequence ID" value="MCC2164526.1"/>
    <property type="molecule type" value="Genomic_DNA"/>
</dbReference>
<dbReference type="InterPro" id="IPR013766">
    <property type="entry name" value="Thioredoxin_domain"/>
</dbReference>
<evidence type="ECO:0000256" key="3">
    <source>
        <dbReference type="ARBA" id="ARBA00022448"/>
    </source>
</evidence>
<proteinExistence type="inferred from homology"/>
<feature type="disulfide bond" description="Redox-active" evidence="9">
    <location>
        <begin position="28"/>
        <end position="31"/>
    </location>
</feature>
<dbReference type="InterPro" id="IPR005746">
    <property type="entry name" value="Thioredoxin"/>
</dbReference>
<dbReference type="InterPro" id="IPR017937">
    <property type="entry name" value="Thioredoxin_CS"/>
</dbReference>
<evidence type="ECO:0000256" key="5">
    <source>
        <dbReference type="ARBA" id="ARBA00023157"/>
    </source>
</evidence>
<organism evidence="11 12">
    <name type="scientific">Brotaphodocola catenula</name>
    <dbReference type="NCBI Taxonomy" id="2885361"/>
    <lineage>
        <taxon>Bacteria</taxon>
        <taxon>Bacillati</taxon>
        <taxon>Bacillota</taxon>
        <taxon>Clostridia</taxon>
        <taxon>Lachnospirales</taxon>
        <taxon>Lachnospiraceae</taxon>
        <taxon>Brotaphodocola</taxon>
    </lineage>
</organism>
<evidence type="ECO:0000313" key="12">
    <source>
        <dbReference type="Proteomes" id="UP001198962"/>
    </source>
</evidence>
<dbReference type="PANTHER" id="PTHR45663">
    <property type="entry name" value="GEO12009P1"/>
    <property type="match status" value="1"/>
</dbReference>
<dbReference type="PROSITE" id="PS00194">
    <property type="entry name" value="THIOREDOXIN_1"/>
    <property type="match status" value="1"/>
</dbReference>
<dbReference type="RefSeq" id="WP_308451150.1">
    <property type="nucleotide sequence ID" value="NZ_JAJEPU010000015.1"/>
</dbReference>
<dbReference type="Proteomes" id="UP001198962">
    <property type="component" value="Unassembled WGS sequence"/>
</dbReference>
<keyword evidence="12" id="KW-1185">Reference proteome</keyword>
<feature type="active site" description="Nucleophile" evidence="8">
    <location>
        <position position="28"/>
    </location>
</feature>
<dbReference type="AlphaFoldDB" id="A0AAE3AMN6"/>
<sequence>MIKEVNSAEFKELAGQGLVLADFFSTTCGPCKMLSFVLKDVEKEFGDDLTILKVDFDQNKDLTAEYGVTGYPTLVLLKDGAEVGRLQGLQQKPVIIKLVKDHQ</sequence>
<dbReference type="CDD" id="cd02947">
    <property type="entry name" value="TRX_family"/>
    <property type="match status" value="1"/>
</dbReference>
<dbReference type="PROSITE" id="PS51352">
    <property type="entry name" value="THIOREDOXIN_2"/>
    <property type="match status" value="1"/>
</dbReference>
<dbReference type="InterPro" id="IPR036249">
    <property type="entry name" value="Thioredoxin-like_sf"/>
</dbReference>
<dbReference type="SUPFAM" id="SSF52833">
    <property type="entry name" value="Thioredoxin-like"/>
    <property type="match status" value="1"/>
</dbReference>
<dbReference type="GO" id="GO:0005737">
    <property type="term" value="C:cytoplasm"/>
    <property type="evidence" value="ECO:0007669"/>
    <property type="project" value="TreeGrafter"/>
</dbReference>
<comment type="caution">
    <text evidence="11">The sequence shown here is derived from an EMBL/GenBank/DDBJ whole genome shotgun (WGS) entry which is preliminary data.</text>
</comment>
<evidence type="ECO:0000259" key="10">
    <source>
        <dbReference type="PROSITE" id="PS51352"/>
    </source>
</evidence>
<keyword evidence="4" id="KW-0249">Electron transport</keyword>
<dbReference type="Gene3D" id="3.40.30.10">
    <property type="entry name" value="Glutaredoxin"/>
    <property type="match status" value="1"/>
</dbReference>
<evidence type="ECO:0000256" key="2">
    <source>
        <dbReference type="ARBA" id="ARBA00020570"/>
    </source>
</evidence>
<comment type="similarity">
    <text evidence="1 7">Belongs to the thioredoxin family.</text>
</comment>
<evidence type="ECO:0000256" key="8">
    <source>
        <dbReference type="PIRSR" id="PIRSR000077-1"/>
    </source>
</evidence>
<evidence type="ECO:0000256" key="4">
    <source>
        <dbReference type="ARBA" id="ARBA00022982"/>
    </source>
</evidence>
<feature type="site" description="Deprotonates C-terminal active site Cys" evidence="8">
    <location>
        <position position="22"/>
    </location>
</feature>
<evidence type="ECO:0000256" key="1">
    <source>
        <dbReference type="ARBA" id="ARBA00008987"/>
    </source>
</evidence>
<dbReference type="PANTHER" id="PTHR45663:SF11">
    <property type="entry name" value="GEO12009P1"/>
    <property type="match status" value="1"/>
</dbReference>
<gene>
    <name evidence="11" type="ORF">LKD32_06480</name>
</gene>
<feature type="domain" description="Thioredoxin" evidence="10">
    <location>
        <begin position="1"/>
        <end position="103"/>
    </location>
</feature>
<dbReference type="Pfam" id="PF00085">
    <property type="entry name" value="Thioredoxin"/>
    <property type="match status" value="1"/>
</dbReference>
<dbReference type="GO" id="GO:0015035">
    <property type="term" value="F:protein-disulfide reductase activity"/>
    <property type="evidence" value="ECO:0007669"/>
    <property type="project" value="InterPro"/>
</dbReference>
<keyword evidence="3" id="KW-0813">Transport</keyword>
<feature type="site" description="Contributes to redox potential value" evidence="8">
    <location>
        <position position="30"/>
    </location>
</feature>
<protein>
    <recommendedName>
        <fullName evidence="2 7">Thioredoxin</fullName>
    </recommendedName>
</protein>